<dbReference type="GO" id="GO:0008270">
    <property type="term" value="F:zinc ion binding"/>
    <property type="evidence" value="ECO:0007669"/>
    <property type="project" value="UniProtKB-KW"/>
</dbReference>
<dbReference type="AlphaFoldDB" id="A0ABD1EBC0"/>
<keyword evidence="1" id="KW-0863">Zinc-finger</keyword>
<feature type="region of interest" description="Disordered" evidence="2">
    <location>
        <begin position="1"/>
        <end position="30"/>
    </location>
</feature>
<dbReference type="SMART" id="SM00355">
    <property type="entry name" value="ZnF_C2H2"/>
    <property type="match status" value="6"/>
</dbReference>
<feature type="compositionally biased region" description="Basic residues" evidence="2">
    <location>
        <begin position="1"/>
        <end position="11"/>
    </location>
</feature>
<evidence type="ECO:0000256" key="1">
    <source>
        <dbReference type="PROSITE-ProRule" id="PRU00042"/>
    </source>
</evidence>
<dbReference type="InterPro" id="IPR036236">
    <property type="entry name" value="Znf_C2H2_sf"/>
</dbReference>
<feature type="compositionally biased region" description="Polar residues" evidence="2">
    <location>
        <begin position="500"/>
        <end position="514"/>
    </location>
</feature>
<evidence type="ECO:0000313" key="4">
    <source>
        <dbReference type="EMBL" id="KAL1491961.1"/>
    </source>
</evidence>
<dbReference type="SUPFAM" id="SSF57667">
    <property type="entry name" value="beta-beta-alpha zinc fingers"/>
    <property type="match status" value="1"/>
</dbReference>
<comment type="caution">
    <text evidence="4">The sequence shown here is derived from an EMBL/GenBank/DDBJ whole genome shotgun (WGS) entry which is preliminary data.</text>
</comment>
<protein>
    <recommendedName>
        <fullName evidence="3">C2H2-type domain-containing protein</fullName>
    </recommendedName>
</protein>
<keyword evidence="5" id="KW-1185">Reference proteome</keyword>
<keyword evidence="1" id="KW-0479">Metal-binding</keyword>
<proteinExistence type="predicted"/>
<feature type="compositionally biased region" description="Acidic residues" evidence="2">
    <location>
        <begin position="489"/>
        <end position="499"/>
    </location>
</feature>
<dbReference type="PANTHER" id="PTHR21020:SF0">
    <property type="entry name" value="ZINC FINGER PROTEIN 800"/>
    <property type="match status" value="1"/>
</dbReference>
<feature type="region of interest" description="Disordered" evidence="2">
    <location>
        <begin position="440"/>
        <end position="470"/>
    </location>
</feature>
<feature type="compositionally biased region" description="Basic and acidic residues" evidence="2">
    <location>
        <begin position="440"/>
        <end position="455"/>
    </location>
</feature>
<dbReference type="Proteomes" id="UP001566132">
    <property type="component" value="Unassembled WGS sequence"/>
</dbReference>
<gene>
    <name evidence="4" type="ORF">ABEB36_012475</name>
</gene>
<sequence length="900" mass="102971">MVSNKNTKRSKKPIETTLGKAPTKNNDEENDISHLKKPIETNIAGIKQLLSVWSNATNEVKALLMFECDVMYECRTCRTIFRSLANFLLHKRNYCTDKFLPNYLVPNTDTFKINIEPHLDDKSEISPLEKVVQKLHEIEEIRESAKYYLNEESDSTTPKSMEDLEVSTSDCKELVLEDIESNSSAKFQTLTPSVSNQKRKEFMRSEVMEVHKKLKGDTPVIDSEGKVISYTNSNEQTATLYPKSDLKCLECSHRFATQKSLTNHIKRIHNPCKLLYVCPTCKDTFANPWCVYRHLLKVHRLSNKQVRRMREQVHNSCISRAEQVNLLKRKSNSDSIQGQEENRDNQWINDIEGDKDFQICVGCGKHFERKAALHSHSQMCVKRLEVCNTIKENAKKKEEEAVEKAKLDKLASDRRMVKGASKRKSRAVFFRKSRQVCNKDDVSSKENEDVKEQKSVDLGGPSLSPSSSCKIISRSNSIDEAIYLSSSDDPAEEQQDDLSSDYTTPTKQEEQNQNCETTALQVKTNLFSDNVSFEAFCQKIGNNDIQEKSQLESNQDENDDDVIFISETINNLQESVIDDNDNADQNNDKVMVELPTNNSVFLTKANPYIDRSTLSCIPCEQSFLSHNLLLLHMSAHFSWFRFQCGKCSFVAYSKFHCLSHAKKDHKLKGSVATRAVLPLPNWKSILMSHDFRPLNSEDLTGKHTDEKIAFVDPNQEENSDVPAETLVADETLFVECMDNMECINNPHDESDNLNKRLKFGKSGIDMQHLTQDCQQLPEPPELTMPAFISDVLRTFTFQEDVNVPKKADKDPLEPSEESSDDWGLSKICQLDTVPKEDSVPLNVRPVRIRTKPKQDEDFLYYDNSSDPFKNSISRIRSETQPVRNKINTKFVPIAQKKKMQ</sequence>
<accession>A0ABD1EBC0</accession>
<evidence type="ECO:0000259" key="3">
    <source>
        <dbReference type="PROSITE" id="PS50157"/>
    </source>
</evidence>
<dbReference type="InterPro" id="IPR013087">
    <property type="entry name" value="Znf_C2H2_type"/>
</dbReference>
<reference evidence="4 5" key="1">
    <citation type="submission" date="2024-05" db="EMBL/GenBank/DDBJ databases">
        <title>Genetic variation in Jamaican populations of the coffee berry borer (Hypothenemus hampei).</title>
        <authorList>
            <person name="Errbii M."/>
            <person name="Myrie A."/>
        </authorList>
    </citation>
    <scope>NUCLEOTIDE SEQUENCE [LARGE SCALE GENOMIC DNA]</scope>
    <source>
        <strain evidence="4">JA-Hopewell-2020-01-JO</strain>
        <tissue evidence="4">Whole body</tissue>
    </source>
</reference>
<evidence type="ECO:0000256" key="2">
    <source>
        <dbReference type="SAM" id="MobiDB-lite"/>
    </source>
</evidence>
<dbReference type="PROSITE" id="PS00028">
    <property type="entry name" value="ZINC_FINGER_C2H2_1"/>
    <property type="match status" value="3"/>
</dbReference>
<keyword evidence="1" id="KW-0862">Zinc</keyword>
<name>A0ABD1EBC0_HYPHA</name>
<dbReference type="InterPro" id="IPR039149">
    <property type="entry name" value="ZNF800"/>
</dbReference>
<evidence type="ECO:0000313" key="5">
    <source>
        <dbReference type="Proteomes" id="UP001566132"/>
    </source>
</evidence>
<feature type="domain" description="C2H2-type" evidence="3">
    <location>
        <begin position="246"/>
        <end position="274"/>
    </location>
</feature>
<organism evidence="4 5">
    <name type="scientific">Hypothenemus hampei</name>
    <name type="common">Coffee berry borer</name>
    <dbReference type="NCBI Taxonomy" id="57062"/>
    <lineage>
        <taxon>Eukaryota</taxon>
        <taxon>Metazoa</taxon>
        <taxon>Ecdysozoa</taxon>
        <taxon>Arthropoda</taxon>
        <taxon>Hexapoda</taxon>
        <taxon>Insecta</taxon>
        <taxon>Pterygota</taxon>
        <taxon>Neoptera</taxon>
        <taxon>Endopterygota</taxon>
        <taxon>Coleoptera</taxon>
        <taxon>Polyphaga</taxon>
        <taxon>Cucujiformia</taxon>
        <taxon>Curculionidae</taxon>
        <taxon>Scolytinae</taxon>
        <taxon>Hypothenemus</taxon>
    </lineage>
</organism>
<dbReference type="PROSITE" id="PS50157">
    <property type="entry name" value="ZINC_FINGER_C2H2_2"/>
    <property type="match status" value="1"/>
</dbReference>
<dbReference type="PANTHER" id="PTHR21020">
    <property type="entry name" value="ZINC FINGER PROTEIN 800"/>
    <property type="match status" value="1"/>
</dbReference>
<dbReference type="EMBL" id="JBDJPC010000009">
    <property type="protein sequence ID" value="KAL1491961.1"/>
    <property type="molecule type" value="Genomic_DNA"/>
</dbReference>
<feature type="region of interest" description="Disordered" evidence="2">
    <location>
        <begin position="486"/>
        <end position="514"/>
    </location>
</feature>
<dbReference type="Gene3D" id="3.30.160.60">
    <property type="entry name" value="Classic Zinc Finger"/>
    <property type="match status" value="1"/>
</dbReference>